<name>A0A9J5Y909_SOLCO</name>
<evidence type="ECO:0000313" key="1">
    <source>
        <dbReference type="EMBL" id="KAG5597227.1"/>
    </source>
</evidence>
<protein>
    <submittedName>
        <fullName evidence="1">Uncharacterized protein</fullName>
    </submittedName>
</protein>
<keyword evidence="2" id="KW-1185">Reference proteome</keyword>
<accession>A0A9J5Y909</accession>
<dbReference type="OrthoDB" id="696485at2759"/>
<proteinExistence type="predicted"/>
<evidence type="ECO:0000313" key="2">
    <source>
        <dbReference type="Proteomes" id="UP000824120"/>
    </source>
</evidence>
<dbReference type="Proteomes" id="UP000824120">
    <property type="component" value="Chromosome 7"/>
</dbReference>
<gene>
    <name evidence="1" type="ORF">H5410_038459</name>
</gene>
<dbReference type="EMBL" id="JACXVP010000007">
    <property type="protein sequence ID" value="KAG5597227.1"/>
    <property type="molecule type" value="Genomic_DNA"/>
</dbReference>
<reference evidence="1 2" key="1">
    <citation type="submission" date="2020-09" db="EMBL/GenBank/DDBJ databases">
        <title>De no assembly of potato wild relative species, Solanum commersonii.</title>
        <authorList>
            <person name="Cho K."/>
        </authorList>
    </citation>
    <scope>NUCLEOTIDE SEQUENCE [LARGE SCALE GENOMIC DNA]</scope>
    <source>
        <strain evidence="1">LZ3.2</strain>
        <tissue evidence="1">Leaf</tissue>
    </source>
</reference>
<dbReference type="AlphaFoldDB" id="A0A9J5Y909"/>
<comment type="caution">
    <text evidence="1">The sequence shown here is derived from an EMBL/GenBank/DDBJ whole genome shotgun (WGS) entry which is preliminary data.</text>
</comment>
<organism evidence="1 2">
    <name type="scientific">Solanum commersonii</name>
    <name type="common">Commerson's wild potato</name>
    <name type="synonym">Commerson's nightshade</name>
    <dbReference type="NCBI Taxonomy" id="4109"/>
    <lineage>
        <taxon>Eukaryota</taxon>
        <taxon>Viridiplantae</taxon>
        <taxon>Streptophyta</taxon>
        <taxon>Embryophyta</taxon>
        <taxon>Tracheophyta</taxon>
        <taxon>Spermatophyta</taxon>
        <taxon>Magnoliopsida</taxon>
        <taxon>eudicotyledons</taxon>
        <taxon>Gunneridae</taxon>
        <taxon>Pentapetalae</taxon>
        <taxon>asterids</taxon>
        <taxon>lamiids</taxon>
        <taxon>Solanales</taxon>
        <taxon>Solanaceae</taxon>
        <taxon>Solanoideae</taxon>
        <taxon>Solaneae</taxon>
        <taxon>Solanum</taxon>
    </lineage>
</organism>
<sequence length="153" mass="17844">MPKTTLEVLNSWPGVGSRGKKEEWWKLIPACIWWSIWKERNAKCFEGQKINFQRIKANSYYNGRSALDELVVTHELVRPMTIRKNGEIIWKANRTVLVSVDHVVGKFKDVGLGNSTNGWCYNPRYIDYYKESLVLPNKWTNYCVGDAYESFTC</sequence>